<organism evidence="1 2">
    <name type="scientific">Senna tora</name>
    <dbReference type="NCBI Taxonomy" id="362788"/>
    <lineage>
        <taxon>Eukaryota</taxon>
        <taxon>Viridiplantae</taxon>
        <taxon>Streptophyta</taxon>
        <taxon>Embryophyta</taxon>
        <taxon>Tracheophyta</taxon>
        <taxon>Spermatophyta</taxon>
        <taxon>Magnoliopsida</taxon>
        <taxon>eudicotyledons</taxon>
        <taxon>Gunneridae</taxon>
        <taxon>Pentapetalae</taxon>
        <taxon>rosids</taxon>
        <taxon>fabids</taxon>
        <taxon>Fabales</taxon>
        <taxon>Fabaceae</taxon>
        <taxon>Caesalpinioideae</taxon>
        <taxon>Cassia clade</taxon>
        <taxon>Senna</taxon>
    </lineage>
</organism>
<evidence type="ECO:0000313" key="1">
    <source>
        <dbReference type="EMBL" id="KAF7833690.1"/>
    </source>
</evidence>
<comment type="caution">
    <text evidence="1">The sequence shown here is derived from an EMBL/GenBank/DDBJ whole genome shotgun (WGS) entry which is preliminary data.</text>
</comment>
<accession>A0A834WVV0</accession>
<dbReference type="Proteomes" id="UP000634136">
    <property type="component" value="Unassembled WGS sequence"/>
</dbReference>
<keyword evidence="2" id="KW-1185">Reference proteome</keyword>
<protein>
    <submittedName>
        <fullName evidence="1">Uncharacterized protein</fullName>
    </submittedName>
</protein>
<reference evidence="1" key="1">
    <citation type="submission" date="2020-09" db="EMBL/GenBank/DDBJ databases">
        <title>Genome-Enabled Discovery of Anthraquinone Biosynthesis in Senna tora.</title>
        <authorList>
            <person name="Kang S.-H."/>
            <person name="Pandey R.P."/>
            <person name="Lee C.-M."/>
            <person name="Sim J.-S."/>
            <person name="Jeong J.-T."/>
            <person name="Choi B.-S."/>
            <person name="Jung M."/>
            <person name="Ginzburg D."/>
            <person name="Zhao K."/>
            <person name="Won S.Y."/>
            <person name="Oh T.-J."/>
            <person name="Yu Y."/>
            <person name="Kim N.-H."/>
            <person name="Lee O.R."/>
            <person name="Lee T.-H."/>
            <person name="Bashyal P."/>
            <person name="Kim T.-S."/>
            <person name="Lee W.-H."/>
            <person name="Kawkins C."/>
            <person name="Kim C.-K."/>
            <person name="Kim J.S."/>
            <person name="Ahn B.O."/>
            <person name="Rhee S.Y."/>
            <person name="Sohng J.K."/>
        </authorList>
    </citation>
    <scope>NUCLEOTIDE SEQUENCE</scope>
    <source>
        <tissue evidence="1">Leaf</tissue>
    </source>
</reference>
<dbReference type="AlphaFoldDB" id="A0A834WVV0"/>
<name>A0A834WVV0_9FABA</name>
<gene>
    <name evidence="1" type="ORF">G2W53_016023</name>
</gene>
<evidence type="ECO:0000313" key="2">
    <source>
        <dbReference type="Proteomes" id="UP000634136"/>
    </source>
</evidence>
<sequence length="273" mass="31166">MSAVFTTLQHSGDGVTFGPGIWMNCWQFFMRSGMLPLQSANTPCNNVTLTRMAKAKKRMLTLAITNFQLRLSLNSKKKEEGRTRIRQGMSAVFTTLQHSGDGVTFGPEIWTNCWQFFIRSGMLPPQSANTPCNNVTLTRMAKAKKRMLTLAITNFQLRLSLNSKKKEEGRRRRRIRQGMSAVFTTLQHSGDGVTSGPGIWMNCWQFFTRSGMLPWQSANTPCNNVTLTRMAKAKKRMLTLAITNFQFRLSLNSKKKEEEEELFLHKFMEFVSI</sequence>
<proteinExistence type="predicted"/>
<dbReference type="EMBL" id="JAAIUW010000005">
    <property type="protein sequence ID" value="KAF7833690.1"/>
    <property type="molecule type" value="Genomic_DNA"/>
</dbReference>